<dbReference type="InterPro" id="IPR031325">
    <property type="entry name" value="RHS_repeat"/>
</dbReference>
<dbReference type="InterPro" id="IPR044929">
    <property type="entry name" value="DNA/RNA_non-sp_Endonuclease_sf"/>
</dbReference>
<organism evidence="9 10">
    <name type="scientific">Streptomyces prasinosporus</name>
    <dbReference type="NCBI Taxonomy" id="68256"/>
    <lineage>
        <taxon>Bacteria</taxon>
        <taxon>Bacillati</taxon>
        <taxon>Actinomycetota</taxon>
        <taxon>Actinomycetes</taxon>
        <taxon>Kitasatosporales</taxon>
        <taxon>Streptomycetaceae</taxon>
        <taxon>Streptomyces</taxon>
        <taxon>Streptomyces albogriseolus group</taxon>
    </lineage>
</organism>
<dbReference type="Pfam" id="PF03527">
    <property type="entry name" value="RHS"/>
    <property type="match status" value="1"/>
</dbReference>
<dbReference type="NCBIfam" id="TIGR01643">
    <property type="entry name" value="YD_repeat_2x"/>
    <property type="match status" value="8"/>
</dbReference>
<dbReference type="PRINTS" id="PR00394">
    <property type="entry name" value="RHSPROTEIN"/>
</dbReference>
<feature type="transmembrane region" description="Helical" evidence="4">
    <location>
        <begin position="250"/>
        <end position="280"/>
    </location>
</feature>
<dbReference type="Gene3D" id="3.40.570.10">
    <property type="entry name" value="Extracellular Endonuclease, subunit A"/>
    <property type="match status" value="1"/>
</dbReference>
<evidence type="ECO:0000259" key="5">
    <source>
        <dbReference type="Pfam" id="PF03527"/>
    </source>
</evidence>
<evidence type="ECO:0000256" key="2">
    <source>
        <dbReference type="SAM" id="Coils"/>
    </source>
</evidence>
<keyword evidence="10" id="KW-1185">Reference proteome</keyword>
<dbReference type="Gene3D" id="2.180.10.10">
    <property type="entry name" value="RHS repeat-associated core"/>
    <property type="match status" value="3"/>
</dbReference>
<keyword evidence="4" id="KW-0812">Transmembrane</keyword>
<dbReference type="PANTHER" id="PTHR32305">
    <property type="match status" value="1"/>
</dbReference>
<accession>A0ABP6THW8</accession>
<dbReference type="Pfam" id="PF05593">
    <property type="entry name" value="RHS_repeat"/>
    <property type="match status" value="3"/>
</dbReference>
<feature type="coiled-coil region" evidence="2">
    <location>
        <begin position="99"/>
        <end position="126"/>
    </location>
</feature>
<dbReference type="InterPro" id="IPR006530">
    <property type="entry name" value="YD"/>
</dbReference>
<evidence type="ECO:0000313" key="9">
    <source>
        <dbReference type="EMBL" id="GAA3494445.1"/>
    </source>
</evidence>
<evidence type="ECO:0000256" key="3">
    <source>
        <dbReference type="SAM" id="MobiDB-lite"/>
    </source>
</evidence>
<name>A0ABP6THW8_9ACTN</name>
<feature type="region of interest" description="Disordered" evidence="3">
    <location>
        <begin position="1"/>
        <end position="23"/>
    </location>
</feature>
<protein>
    <recommendedName>
        <fullName evidence="11">Type IV secretion protein Rhs</fullName>
    </recommendedName>
</protein>
<keyword evidence="2" id="KW-0175">Coiled coil</keyword>
<evidence type="ECO:0000259" key="7">
    <source>
        <dbReference type="Pfam" id="PF20148"/>
    </source>
</evidence>
<evidence type="ECO:0000313" key="10">
    <source>
        <dbReference type="Proteomes" id="UP001501455"/>
    </source>
</evidence>
<sequence length="1553" mass="171226">MAGHRPTDWHVLDLDKDPTPGDPERVRQLARFLHDFADDVSEALRLVKGMAGEGTLAEWAGKSAKVFKEEFSGVPKNLRKLEKSYAMCGDALADYWPKLERAQALADKALAKAREAQADLSSAKSKLASAESWVGRATREADKYKDDPTGSKSDADKPDEAKVRAATRDVRSAKSAQEKAQSDVTSAQNALDAAKKMAADARKMREEAARDAKSKIDEASDAGIQNRSWWEEIGDWFTDNWDNIVAACKIVVAVVGIVALIIGGPILGAIVLIAALVVLADTLYKYSKGQASLWDVGLAALDCIPGMKGLTTLGGLAKGMRNLGSMGLKGMAAGVRGLGKSARSMLSRSQEAFARMQSRVRRGLSDPIDMATGTMFLPQTDVELPGALPLVFQRRVQSDYRAGWWFGPSWTSTVDQRLEVDDEGIIFVTDDGQLLSYPHPAGEESVHPRVGPPLPLTRLEDGGYRITDPFGGLEFRFDKPKTDSCAPIIALCDRNGRCIEFIYDELGFPVGIRSSGGYYLRLTIEEGRVTSLHLAGGAEGGGDALIRRFVYTGGNLTEVHGANGLQLRFEYDDRLRIVAWVDSNGSRYRYAYDDEDRCVFEGGEAGHCTLSLVYDTSDPAFPGLRVTTATTGDGHTSKYVVDDAFLIVAEIDPLGAVTRTEYDQEHHIIGRTDPLGNHTRIVNNALGLPRSVIRADGAETTVEYSDLNLPLLILQEDGTTIRHTYDERGNRTSVTDESGATMTFLHDRSGHLIRATDALGNNMTIQNNAAGLPTLVTDPLGASTEYRYDSFGRLSAIVDATGAETGLWWSVDGHLTRRVKSQGNEETWSYDGEGNCLSYTDGEGRVTRYTYTHFDMLASQTLADGSRYEYEHSPTLQLCKVIDPQGRKWAYEYDQAGRLTAETDFDGRRVEYAYDLAGRLVSRTNAVGQRVQYQYDALDWTVAKTVDGRTTHFERDVMGRVLHLSNSVSDISYERDAIGRALSETVDGRVLRRWHDQLGRPVKRATPTGSVTTYAYDAAGRISDMRAGGHALSFSHDAVGREVTRALSPTGLSVKREWDALGRVVGQEVTSAAGSLLRRSFSYRADGHLVAVDDSLSGTRRFTLDPAGRVTAVEARGWQEKYAYDAGGNQSYAEWPGHHPGKEAQGDRVHRGNKLMRAGGIRYGYDAAGRVVIRRKVRLSRKAQVWHYTWDGEDRLTSVTTPDGVVWRYLYDPLGRRSCKQRLSSDGQRVVEEVRFTWDGAYLAEQEVTGPDLPHPVVTTWEYDGLHPVSQIERRVDSLSRDEIDSRFFSIVTDLIGTPTELVSEDGDLAWRSRATVWGVTAWNRDAAAYTPLRFPGQYFDPETGLHYNFQRYYDPETARYFSSDPLGLEPAPNPDVYVLNPLQGCDPLGLAPRYANRPDRYAWGGSVRYKATDHLGRPTGVSACIRKEMVIAQGTEAGKMWTKGWRGHGTLFNEARGHLLANTLGGAGKGPNAPHNLVTLTQNPTNHPHMYEMFEKPIADAAMKDEIVQYSVTPIYEGVNPIPIRLEFEAFGNKGFSLSGFLDNPAAGVRTP</sequence>
<feature type="region of interest" description="Disordered" evidence="3">
    <location>
        <begin position="139"/>
        <end position="187"/>
    </location>
</feature>
<evidence type="ECO:0000256" key="1">
    <source>
        <dbReference type="ARBA" id="ARBA00022737"/>
    </source>
</evidence>
<dbReference type="NCBIfam" id="TIGR03696">
    <property type="entry name" value="Rhs_assc_core"/>
    <property type="match status" value="1"/>
</dbReference>
<dbReference type="InterPro" id="IPR044927">
    <property type="entry name" value="Endonuclea_NS_2"/>
</dbReference>
<dbReference type="InterPro" id="IPR045351">
    <property type="entry name" value="DUF6531"/>
</dbReference>
<feature type="domain" description="DUF6531" evidence="7">
    <location>
        <begin position="366"/>
        <end position="437"/>
    </location>
</feature>
<dbReference type="Pfam" id="PF20148">
    <property type="entry name" value="DUF6531"/>
    <property type="match status" value="1"/>
</dbReference>
<dbReference type="InterPro" id="IPR022385">
    <property type="entry name" value="Rhs_assc_core"/>
</dbReference>
<dbReference type="InterPro" id="IPR001826">
    <property type="entry name" value="RHS"/>
</dbReference>
<feature type="domain" description="Teneurin-like YD-shell" evidence="8">
    <location>
        <begin position="891"/>
        <end position="1042"/>
    </location>
</feature>
<evidence type="ECO:0000256" key="4">
    <source>
        <dbReference type="SAM" id="Phobius"/>
    </source>
</evidence>
<feature type="domain" description="Type VII secretion system protein EssD-like" evidence="6">
    <location>
        <begin position="1407"/>
        <end position="1529"/>
    </location>
</feature>
<dbReference type="Pfam" id="PF13930">
    <property type="entry name" value="Endonuclea_NS_2"/>
    <property type="match status" value="1"/>
</dbReference>
<dbReference type="Pfam" id="PF25023">
    <property type="entry name" value="TEN_YD-shell"/>
    <property type="match status" value="1"/>
</dbReference>
<dbReference type="PANTHER" id="PTHR32305:SF15">
    <property type="entry name" value="PROTEIN RHSA-RELATED"/>
    <property type="match status" value="1"/>
</dbReference>
<dbReference type="Gene3D" id="1.20.120.330">
    <property type="entry name" value="Nucleotidyltransferases domain 2"/>
    <property type="match status" value="1"/>
</dbReference>
<gene>
    <name evidence="9" type="ORF">GCM10019016_015450</name>
</gene>
<dbReference type="InterPro" id="IPR056823">
    <property type="entry name" value="TEN-like_YD-shell"/>
</dbReference>
<evidence type="ECO:0000259" key="8">
    <source>
        <dbReference type="Pfam" id="PF25023"/>
    </source>
</evidence>
<feature type="domain" description="RHS protein conserved region" evidence="5">
    <location>
        <begin position="1291"/>
        <end position="1321"/>
    </location>
</feature>
<keyword evidence="4" id="KW-1133">Transmembrane helix</keyword>
<dbReference type="Proteomes" id="UP001501455">
    <property type="component" value="Unassembled WGS sequence"/>
</dbReference>
<evidence type="ECO:0008006" key="11">
    <source>
        <dbReference type="Google" id="ProtNLM"/>
    </source>
</evidence>
<dbReference type="InterPro" id="IPR050708">
    <property type="entry name" value="T6SS_VgrG/RHS"/>
</dbReference>
<keyword evidence="1" id="KW-0677">Repeat</keyword>
<dbReference type="RefSeq" id="WP_193457526.1">
    <property type="nucleotide sequence ID" value="NZ_BAAAXF010000016.1"/>
</dbReference>
<evidence type="ECO:0000259" key="6">
    <source>
        <dbReference type="Pfam" id="PF13930"/>
    </source>
</evidence>
<keyword evidence="4" id="KW-0472">Membrane</keyword>
<comment type="caution">
    <text evidence="9">The sequence shown here is derived from an EMBL/GenBank/DDBJ whole genome shotgun (WGS) entry which is preliminary data.</text>
</comment>
<dbReference type="EMBL" id="BAAAXF010000016">
    <property type="protein sequence ID" value="GAA3494445.1"/>
    <property type="molecule type" value="Genomic_DNA"/>
</dbReference>
<reference evidence="10" key="1">
    <citation type="journal article" date="2019" name="Int. J. Syst. Evol. Microbiol.">
        <title>The Global Catalogue of Microorganisms (GCM) 10K type strain sequencing project: providing services to taxonomists for standard genome sequencing and annotation.</title>
        <authorList>
            <consortium name="The Broad Institute Genomics Platform"/>
            <consortium name="The Broad Institute Genome Sequencing Center for Infectious Disease"/>
            <person name="Wu L."/>
            <person name="Ma J."/>
        </authorList>
    </citation>
    <scope>NUCLEOTIDE SEQUENCE [LARGE SCALE GENOMIC DNA]</scope>
    <source>
        <strain evidence="10">JCM 4816</strain>
    </source>
</reference>
<proteinExistence type="predicted"/>
<feature type="compositionally biased region" description="Basic and acidic residues" evidence="3">
    <location>
        <begin position="139"/>
        <end position="181"/>
    </location>
</feature>